<dbReference type="EMBL" id="GBRH01217347">
    <property type="protein sequence ID" value="JAD80548.1"/>
    <property type="molecule type" value="Transcribed_RNA"/>
</dbReference>
<reference evidence="1" key="2">
    <citation type="journal article" date="2015" name="Data Brief">
        <title>Shoot transcriptome of the giant reed, Arundo donax.</title>
        <authorList>
            <person name="Barrero R.A."/>
            <person name="Guerrero F.D."/>
            <person name="Moolhuijzen P."/>
            <person name="Goolsby J.A."/>
            <person name="Tidwell J."/>
            <person name="Bellgard S.E."/>
            <person name="Bellgard M.I."/>
        </authorList>
    </citation>
    <scope>NUCLEOTIDE SEQUENCE</scope>
    <source>
        <tissue evidence="1">Shoot tissue taken approximately 20 cm above the soil surface</tissue>
    </source>
</reference>
<name>A0A0A9D1H7_ARUDO</name>
<organism evidence="1">
    <name type="scientific">Arundo donax</name>
    <name type="common">Giant reed</name>
    <name type="synonym">Donax arundinaceus</name>
    <dbReference type="NCBI Taxonomy" id="35708"/>
    <lineage>
        <taxon>Eukaryota</taxon>
        <taxon>Viridiplantae</taxon>
        <taxon>Streptophyta</taxon>
        <taxon>Embryophyta</taxon>
        <taxon>Tracheophyta</taxon>
        <taxon>Spermatophyta</taxon>
        <taxon>Magnoliopsida</taxon>
        <taxon>Liliopsida</taxon>
        <taxon>Poales</taxon>
        <taxon>Poaceae</taxon>
        <taxon>PACMAD clade</taxon>
        <taxon>Arundinoideae</taxon>
        <taxon>Arundineae</taxon>
        <taxon>Arundo</taxon>
    </lineage>
</organism>
<reference evidence="1" key="1">
    <citation type="submission" date="2014-09" db="EMBL/GenBank/DDBJ databases">
        <authorList>
            <person name="Magalhaes I.L.F."/>
            <person name="Oliveira U."/>
            <person name="Santos F.R."/>
            <person name="Vidigal T.H.D.A."/>
            <person name="Brescovit A.D."/>
            <person name="Santos A.J."/>
        </authorList>
    </citation>
    <scope>NUCLEOTIDE SEQUENCE</scope>
    <source>
        <tissue evidence="1">Shoot tissue taken approximately 20 cm above the soil surface</tissue>
    </source>
</reference>
<protein>
    <submittedName>
        <fullName evidence="1">Uncharacterized protein</fullName>
    </submittedName>
</protein>
<proteinExistence type="predicted"/>
<evidence type="ECO:0000313" key="1">
    <source>
        <dbReference type="EMBL" id="JAD80548.1"/>
    </source>
</evidence>
<sequence length="38" mass="4610">MTKLLSQLRISGCRPFLVWSSRDCSRQYLWSQKRTQHL</sequence>
<accession>A0A0A9D1H7</accession>
<dbReference type="AlphaFoldDB" id="A0A0A9D1H7"/>